<sequence length="339" mass="35004">MFDNSTLASLLVVAVSLAFLLVRGSAQPGARQDKLPGGFETQPTAAGDRAGKGKRQKRKKGKPAATAAPGTPSPVDREPLLGGGDVGQGVGAGEASAEPGAVPKASRQKPRKGSKGKLAAESAPAADADRQAVKQDADEAAKRGAGPSPPSVIGDDVEADNTDEADAADDAQDGADEAEEEDTVRLSTQLSADDELSTSDLPTEDGWQVLQVKKKPFKSPAPGSASPSWSSAAGHRPASQSAAASSSGALTKTQRQNQRKAELAKAAKAEADRLQQERLRQHRKAQERAHLDELTLRDRELATQKALERNYGAPAAPSASTASAAQSSGSAKPSKSIWD</sequence>
<feature type="compositionally biased region" description="Low complexity" evidence="1">
    <location>
        <begin position="218"/>
        <end position="249"/>
    </location>
</feature>
<feature type="region of interest" description="Disordered" evidence="1">
    <location>
        <begin position="26"/>
        <end position="339"/>
    </location>
</feature>
<feature type="compositionally biased region" description="Acidic residues" evidence="1">
    <location>
        <begin position="155"/>
        <end position="182"/>
    </location>
</feature>
<feature type="chain" id="PRO_5045202306" evidence="2">
    <location>
        <begin position="27"/>
        <end position="339"/>
    </location>
</feature>
<feature type="compositionally biased region" description="Low complexity" evidence="1">
    <location>
        <begin position="312"/>
        <end position="339"/>
    </location>
</feature>
<feature type="compositionally biased region" description="Gly residues" evidence="1">
    <location>
        <begin position="81"/>
        <end position="92"/>
    </location>
</feature>
<dbReference type="EMBL" id="JADGIZ020000001">
    <property type="protein sequence ID" value="KAL2920183.1"/>
    <property type="molecule type" value="Genomic_DNA"/>
</dbReference>
<feature type="compositionally biased region" description="Basic residues" evidence="1">
    <location>
        <begin position="52"/>
        <end position="62"/>
    </location>
</feature>
<gene>
    <name evidence="3" type="ORF">HK105_200250</name>
</gene>
<evidence type="ECO:0000313" key="4">
    <source>
        <dbReference type="Proteomes" id="UP001527925"/>
    </source>
</evidence>
<evidence type="ECO:0000313" key="3">
    <source>
        <dbReference type="EMBL" id="KAL2920183.1"/>
    </source>
</evidence>
<reference evidence="3 4" key="1">
    <citation type="submission" date="2023-09" db="EMBL/GenBank/DDBJ databases">
        <title>Pangenome analysis of Batrachochytrium dendrobatidis and related Chytrids.</title>
        <authorList>
            <person name="Yacoub M.N."/>
            <person name="Stajich J.E."/>
            <person name="James T.Y."/>
        </authorList>
    </citation>
    <scope>NUCLEOTIDE SEQUENCE [LARGE SCALE GENOMIC DNA]</scope>
    <source>
        <strain evidence="3 4">JEL0888</strain>
    </source>
</reference>
<name>A0ABR4NKX7_9FUNG</name>
<keyword evidence="2" id="KW-0732">Signal</keyword>
<accession>A0ABR4NKX7</accession>
<comment type="caution">
    <text evidence="3">The sequence shown here is derived from an EMBL/GenBank/DDBJ whole genome shotgun (WGS) entry which is preliminary data.</text>
</comment>
<proteinExistence type="predicted"/>
<feature type="signal peptide" evidence="2">
    <location>
        <begin position="1"/>
        <end position="26"/>
    </location>
</feature>
<dbReference type="Proteomes" id="UP001527925">
    <property type="component" value="Unassembled WGS sequence"/>
</dbReference>
<evidence type="ECO:0000256" key="1">
    <source>
        <dbReference type="SAM" id="MobiDB-lite"/>
    </source>
</evidence>
<evidence type="ECO:0000256" key="2">
    <source>
        <dbReference type="SAM" id="SignalP"/>
    </source>
</evidence>
<organism evidence="3 4">
    <name type="scientific">Polyrhizophydium stewartii</name>
    <dbReference type="NCBI Taxonomy" id="2732419"/>
    <lineage>
        <taxon>Eukaryota</taxon>
        <taxon>Fungi</taxon>
        <taxon>Fungi incertae sedis</taxon>
        <taxon>Chytridiomycota</taxon>
        <taxon>Chytridiomycota incertae sedis</taxon>
        <taxon>Chytridiomycetes</taxon>
        <taxon>Rhizophydiales</taxon>
        <taxon>Rhizophydiales incertae sedis</taxon>
        <taxon>Polyrhizophydium</taxon>
    </lineage>
</organism>
<protein>
    <submittedName>
        <fullName evidence="3">Uncharacterized protein</fullName>
    </submittedName>
</protein>
<feature type="compositionally biased region" description="Basic and acidic residues" evidence="1">
    <location>
        <begin position="127"/>
        <end position="142"/>
    </location>
</feature>
<feature type="compositionally biased region" description="Basic residues" evidence="1">
    <location>
        <begin position="106"/>
        <end position="115"/>
    </location>
</feature>
<feature type="compositionally biased region" description="Basic and acidic residues" evidence="1">
    <location>
        <begin position="259"/>
        <end position="308"/>
    </location>
</feature>
<keyword evidence="4" id="KW-1185">Reference proteome</keyword>